<dbReference type="GO" id="GO:0015074">
    <property type="term" value="P:DNA integration"/>
    <property type="evidence" value="ECO:0007669"/>
    <property type="project" value="InterPro"/>
</dbReference>
<dbReference type="Pfam" id="PF07727">
    <property type="entry name" value="RVT_2"/>
    <property type="match status" value="1"/>
</dbReference>
<dbReference type="GO" id="GO:0046872">
    <property type="term" value="F:metal ion binding"/>
    <property type="evidence" value="ECO:0007669"/>
    <property type="project" value="UniProtKB-KW"/>
</dbReference>
<evidence type="ECO:0000313" key="6">
    <source>
        <dbReference type="EMBL" id="GEU88668.1"/>
    </source>
</evidence>
<dbReference type="PANTHER" id="PTHR42648:SF18">
    <property type="entry name" value="RETROTRANSPOSON, UNCLASSIFIED-LIKE PROTEIN"/>
    <property type="match status" value="1"/>
</dbReference>
<dbReference type="InterPro" id="IPR001584">
    <property type="entry name" value="Integrase_cat-core"/>
</dbReference>
<feature type="domain" description="Integrase catalytic" evidence="5">
    <location>
        <begin position="346"/>
        <end position="461"/>
    </location>
</feature>
<evidence type="ECO:0000256" key="1">
    <source>
        <dbReference type="ARBA" id="ARBA00022723"/>
    </source>
</evidence>
<dbReference type="InterPro" id="IPR013103">
    <property type="entry name" value="RVT_2"/>
</dbReference>
<dbReference type="GO" id="GO:0003676">
    <property type="term" value="F:nucleic acid binding"/>
    <property type="evidence" value="ECO:0007669"/>
    <property type="project" value="InterPro"/>
</dbReference>
<accession>A0A6L2NQQ4</accession>
<dbReference type="GO" id="GO:0016787">
    <property type="term" value="F:hydrolase activity"/>
    <property type="evidence" value="ECO:0007669"/>
    <property type="project" value="UniProtKB-KW"/>
</dbReference>
<dbReference type="InterPro" id="IPR036397">
    <property type="entry name" value="RNaseH_sf"/>
</dbReference>
<sequence length="890" mass="100025">MDFNIDALYNILKQNQGDINDAMGSKKKTVVITSDPLAFIAEKTKVSKSKEKKLETKILELEFQVVNYEREISHLKTTYKNLFDSITSNRAHAKLHNLIYKNAKLRAWVFENTSESMNNISGTSVTPQVDKPKLIDVTPYSKKLHASIPSHSVPQPREFNLVKHSNVITPEMFKINPSQTSRVDLVPNNQSNASIRINPISNSQRHVTVKENVSSDTVNASSIGLVHTAKTRRPQPKGNTRNARIPSASKSSEVKKNVNVEDHRRILLLSKNKKTMSSKCNNIKPAIRNNKSKIVCGTVRFGDDHIAAILGYSDLKWGNITITRVYFVEGGILASLKICTKDEMPEVIKNFLKKIYVRLQAHVIIVSTDNGTEFKNHALKEYFDSVGITHETSAAKTPQQNRVVERRNRTLVEAAKTMLIFCHAPLFLWAEAIATACYTQNHSIIHQRFNKTPYELIQGRKPNISHLHVFGALCYPKNDCEDIGKLGAKALAFEQNSSKPDLQSLTSGQISSKLELTYASSTITPQRPSEHDLDILFEPFHNEYLGGRPSEAPRTIPVAPVLQNLQAPTASMSIQDSAPAPTNSSNTSVSSHNVDAPSQQHAQQQGNHTLLPTASAADDVPNAVLEGDLFVNPFATPSTESVVSSTHYIESMQEELHQFIRLDVWELVLSPDVIKPLTLKWLFKNKNDEENTVIHNKTHLVVRGCRQEEGIDFEESFALEDVYVCQREGFIDADHPSHVYKLKKAFYGLKQAPRAWYDELSTFVLQNGFSKGTIDLTLFTRRFDNDILVSNYVNEILKTYGLNTWDIIGTPMDIKDKHDLDQIRTLVDATKYRSMIGALMYLTSSRPDIVHATCVCARYQAQPTKKHLKEDAKTPSRVLPVEHNFLAKNS</sequence>
<dbReference type="SUPFAM" id="SSF53098">
    <property type="entry name" value="Ribonuclease H-like"/>
    <property type="match status" value="1"/>
</dbReference>
<gene>
    <name evidence="6" type="ORF">Tci_060646</name>
</gene>
<organism evidence="6">
    <name type="scientific">Tanacetum cinerariifolium</name>
    <name type="common">Dalmatian daisy</name>
    <name type="synonym">Chrysanthemum cinerariifolium</name>
    <dbReference type="NCBI Taxonomy" id="118510"/>
    <lineage>
        <taxon>Eukaryota</taxon>
        <taxon>Viridiplantae</taxon>
        <taxon>Streptophyta</taxon>
        <taxon>Embryophyta</taxon>
        <taxon>Tracheophyta</taxon>
        <taxon>Spermatophyta</taxon>
        <taxon>Magnoliopsida</taxon>
        <taxon>eudicotyledons</taxon>
        <taxon>Gunneridae</taxon>
        <taxon>Pentapetalae</taxon>
        <taxon>asterids</taxon>
        <taxon>campanulids</taxon>
        <taxon>Asterales</taxon>
        <taxon>Asteraceae</taxon>
        <taxon>Asteroideae</taxon>
        <taxon>Anthemideae</taxon>
        <taxon>Anthemidinae</taxon>
        <taxon>Tanacetum</taxon>
    </lineage>
</organism>
<protein>
    <recommendedName>
        <fullName evidence="5">Integrase catalytic domain-containing protein</fullName>
    </recommendedName>
</protein>
<keyword evidence="2" id="KW-0378">Hydrolase</keyword>
<dbReference type="PROSITE" id="PS50994">
    <property type="entry name" value="INTEGRASE"/>
    <property type="match status" value="1"/>
</dbReference>
<dbReference type="PANTHER" id="PTHR42648">
    <property type="entry name" value="TRANSPOSASE, PUTATIVE-RELATED"/>
    <property type="match status" value="1"/>
</dbReference>
<dbReference type="AlphaFoldDB" id="A0A6L2NQQ4"/>
<evidence type="ECO:0000259" key="5">
    <source>
        <dbReference type="PROSITE" id="PS50994"/>
    </source>
</evidence>
<keyword evidence="1" id="KW-0479">Metal-binding</keyword>
<reference evidence="6" key="1">
    <citation type="journal article" date="2019" name="Sci. Rep.">
        <title>Draft genome of Tanacetum cinerariifolium, the natural source of mosquito coil.</title>
        <authorList>
            <person name="Yamashiro T."/>
            <person name="Shiraishi A."/>
            <person name="Satake H."/>
            <person name="Nakayama K."/>
        </authorList>
    </citation>
    <scope>NUCLEOTIDE SEQUENCE</scope>
</reference>
<name>A0A6L2NQQ4_TANCI</name>
<dbReference type="EMBL" id="BKCJ010009798">
    <property type="protein sequence ID" value="GEU88668.1"/>
    <property type="molecule type" value="Genomic_DNA"/>
</dbReference>
<evidence type="ECO:0000256" key="2">
    <source>
        <dbReference type="ARBA" id="ARBA00022801"/>
    </source>
</evidence>
<feature type="region of interest" description="Disordered" evidence="4">
    <location>
        <begin position="229"/>
        <end position="255"/>
    </location>
</feature>
<proteinExistence type="predicted"/>
<dbReference type="InterPro" id="IPR039537">
    <property type="entry name" value="Retrotran_Ty1/copia-like"/>
</dbReference>
<feature type="compositionally biased region" description="Low complexity" evidence="4">
    <location>
        <begin position="582"/>
        <end position="594"/>
    </location>
</feature>
<evidence type="ECO:0000256" key="4">
    <source>
        <dbReference type="SAM" id="MobiDB-lite"/>
    </source>
</evidence>
<dbReference type="InterPro" id="IPR012337">
    <property type="entry name" value="RNaseH-like_sf"/>
</dbReference>
<feature type="coiled-coil region" evidence="3">
    <location>
        <begin position="51"/>
        <end position="78"/>
    </location>
</feature>
<comment type="caution">
    <text evidence="6">The sequence shown here is derived from an EMBL/GenBank/DDBJ whole genome shotgun (WGS) entry which is preliminary data.</text>
</comment>
<feature type="compositionally biased region" description="Polar residues" evidence="4">
    <location>
        <begin position="596"/>
        <end position="605"/>
    </location>
</feature>
<keyword evidence="3" id="KW-0175">Coiled coil</keyword>
<evidence type="ECO:0000256" key="3">
    <source>
        <dbReference type="SAM" id="Coils"/>
    </source>
</evidence>
<feature type="region of interest" description="Disordered" evidence="4">
    <location>
        <begin position="573"/>
        <end position="605"/>
    </location>
</feature>
<dbReference type="Gene3D" id="3.30.420.10">
    <property type="entry name" value="Ribonuclease H-like superfamily/Ribonuclease H"/>
    <property type="match status" value="1"/>
</dbReference>